<dbReference type="GO" id="GO:0005737">
    <property type="term" value="C:cytoplasm"/>
    <property type="evidence" value="ECO:0007669"/>
    <property type="project" value="TreeGrafter"/>
</dbReference>
<comment type="caution">
    <text evidence="2">The sequence shown here is derived from an EMBL/GenBank/DDBJ whole genome shotgun (WGS) entry which is preliminary data.</text>
</comment>
<dbReference type="Gene3D" id="3.50.50.60">
    <property type="entry name" value="FAD/NAD(P)-binding domain"/>
    <property type="match status" value="1"/>
</dbReference>
<evidence type="ECO:0000313" key="2">
    <source>
        <dbReference type="EMBL" id="TGN75295.1"/>
    </source>
</evidence>
<dbReference type="Gene3D" id="3.30.9.10">
    <property type="entry name" value="D-Amino Acid Oxidase, subunit A, domain 2"/>
    <property type="match status" value="1"/>
</dbReference>
<dbReference type="Pfam" id="PF01266">
    <property type="entry name" value="DAO"/>
    <property type="match status" value="1"/>
</dbReference>
<gene>
    <name evidence="2" type="ORF">E5082_28910</name>
</gene>
<dbReference type="PANTHER" id="PTHR13847">
    <property type="entry name" value="SARCOSINE DEHYDROGENASE-RELATED"/>
    <property type="match status" value="1"/>
</dbReference>
<feature type="domain" description="FAD dependent oxidoreductase" evidence="1">
    <location>
        <begin position="10"/>
        <end position="364"/>
    </location>
</feature>
<keyword evidence="3" id="KW-1185">Reference proteome</keyword>
<sequence length="406" mass="43021">MSGGQRVSERVVVVGAGVVGASVACHLTRLGHDDVVVLDTRSRPELPGSTGLAPGFVGQLSAGAELSALAQDSVAQYGALPGGKAFWQVGCLEVATGPERLERAHHDVEHGARLGLAARVLGPVEAAGLAPGLVDPERALGALFVPSDGAVDPVLLTRLLVEEAERAGARFRFKTHVTALAQERGRVVGVRAGTEDELIPAGRVVLAAGVWGPVLAARAGVRLPMAAVQHPYLYTRELPGLDDTFTDTPIVRYPDHSVYTRRHGRRYGVGSYAHTPLPLRPSADLVSAELPFPEKEFGAALDRATSLVPVFRTAPRGRRLNGVFAMTPDELPLVGPAAGAPGLWFAEASWVTHAGGVGRQLAHMLLDTGDLLVDPARLAPDRFASWTDQRIQETALAHYQGIYETH</sequence>
<name>A0A4Z1D155_STRGP</name>
<reference evidence="2 3" key="1">
    <citation type="submission" date="2019-04" db="EMBL/GenBank/DDBJ databases">
        <title>Streptomyces sp. nov. Bv016 isolated from bark of Buahinia variegata.</title>
        <authorList>
            <person name="Kanchanasin P."/>
            <person name="Tanasupawat S."/>
            <person name="Yuki M."/>
            <person name="Kudo T."/>
        </authorList>
    </citation>
    <scope>NUCLEOTIDE SEQUENCE [LARGE SCALE GENOMIC DNA]</scope>
    <source>
        <strain evidence="2 3">JCM 4765</strain>
    </source>
</reference>
<proteinExistence type="predicted"/>
<dbReference type="SUPFAM" id="SSF54373">
    <property type="entry name" value="FAD-linked reductases, C-terminal domain"/>
    <property type="match status" value="1"/>
</dbReference>
<dbReference type="InterPro" id="IPR006076">
    <property type="entry name" value="FAD-dep_OxRdtase"/>
</dbReference>
<dbReference type="AlphaFoldDB" id="A0A4Z1D155"/>
<organism evidence="2 3">
    <name type="scientific">Streptomyces griseoluteus</name>
    <dbReference type="NCBI Taxonomy" id="29306"/>
    <lineage>
        <taxon>Bacteria</taxon>
        <taxon>Bacillati</taxon>
        <taxon>Actinomycetota</taxon>
        <taxon>Actinomycetes</taxon>
        <taxon>Kitasatosporales</taxon>
        <taxon>Streptomycetaceae</taxon>
        <taxon>Streptomyces</taxon>
    </lineage>
</organism>
<dbReference type="PROSITE" id="PS51257">
    <property type="entry name" value="PROKAR_LIPOPROTEIN"/>
    <property type="match status" value="1"/>
</dbReference>
<accession>A0A4Z1D155</accession>
<dbReference type="GeneID" id="91534144"/>
<evidence type="ECO:0000259" key="1">
    <source>
        <dbReference type="Pfam" id="PF01266"/>
    </source>
</evidence>
<dbReference type="PANTHER" id="PTHR13847:SF181">
    <property type="entry name" value="TRANSFERASE CAF17, MITOCHONDRIAL-RELATED"/>
    <property type="match status" value="1"/>
</dbReference>
<dbReference type="InterPro" id="IPR036188">
    <property type="entry name" value="FAD/NAD-bd_sf"/>
</dbReference>
<dbReference type="SUPFAM" id="SSF51905">
    <property type="entry name" value="FAD/NAD(P)-binding domain"/>
    <property type="match status" value="1"/>
</dbReference>
<protein>
    <submittedName>
        <fullName evidence="2">FAD-binding oxidoreductase</fullName>
    </submittedName>
</protein>
<dbReference type="Proteomes" id="UP000298513">
    <property type="component" value="Unassembled WGS sequence"/>
</dbReference>
<dbReference type="RefSeq" id="WP_135794202.1">
    <property type="nucleotide sequence ID" value="NZ_BNBQ01000013.1"/>
</dbReference>
<evidence type="ECO:0000313" key="3">
    <source>
        <dbReference type="Proteomes" id="UP000298513"/>
    </source>
</evidence>
<dbReference type="EMBL" id="SRRU01000013">
    <property type="protein sequence ID" value="TGN75295.1"/>
    <property type="molecule type" value="Genomic_DNA"/>
</dbReference>